<keyword evidence="1" id="KW-1133">Transmembrane helix</keyword>
<dbReference type="GO" id="GO:0005634">
    <property type="term" value="C:nucleus"/>
    <property type="evidence" value="ECO:0007669"/>
    <property type="project" value="TreeGrafter"/>
</dbReference>
<organism evidence="3 4">
    <name type="scientific">Polarella glacialis</name>
    <name type="common">Dinoflagellate</name>
    <dbReference type="NCBI Taxonomy" id="89957"/>
    <lineage>
        <taxon>Eukaryota</taxon>
        <taxon>Sar</taxon>
        <taxon>Alveolata</taxon>
        <taxon>Dinophyceae</taxon>
        <taxon>Suessiales</taxon>
        <taxon>Suessiaceae</taxon>
        <taxon>Polarella</taxon>
    </lineage>
</organism>
<name>A0A813GRG1_POLGL</name>
<dbReference type="Pfam" id="PF00226">
    <property type="entry name" value="DnaJ"/>
    <property type="match status" value="1"/>
</dbReference>
<accession>A0A813GRG1</accession>
<dbReference type="GO" id="GO:0051087">
    <property type="term" value="F:protein-folding chaperone binding"/>
    <property type="evidence" value="ECO:0007669"/>
    <property type="project" value="TreeGrafter"/>
</dbReference>
<dbReference type="PANTHER" id="PTHR43948">
    <property type="entry name" value="DNAJ HOMOLOG SUBFAMILY B"/>
    <property type="match status" value="1"/>
</dbReference>
<gene>
    <name evidence="3" type="ORF">PGLA1383_LOCUS42421</name>
</gene>
<evidence type="ECO:0000256" key="1">
    <source>
        <dbReference type="SAM" id="Phobius"/>
    </source>
</evidence>
<feature type="domain" description="J" evidence="2">
    <location>
        <begin position="7"/>
        <end position="73"/>
    </location>
</feature>
<dbReference type="PROSITE" id="PS50076">
    <property type="entry name" value="DNAJ_2"/>
    <property type="match status" value="1"/>
</dbReference>
<keyword evidence="1" id="KW-0812">Transmembrane</keyword>
<dbReference type="SUPFAM" id="SSF46565">
    <property type="entry name" value="Chaperone J-domain"/>
    <property type="match status" value="1"/>
</dbReference>
<keyword evidence="1" id="KW-0472">Membrane</keyword>
<dbReference type="InterPro" id="IPR036869">
    <property type="entry name" value="J_dom_sf"/>
</dbReference>
<dbReference type="InterPro" id="IPR001623">
    <property type="entry name" value="DnaJ_domain"/>
</dbReference>
<evidence type="ECO:0000259" key="2">
    <source>
        <dbReference type="PROSITE" id="PS50076"/>
    </source>
</evidence>
<dbReference type="Proteomes" id="UP000654075">
    <property type="component" value="Unassembled WGS sequence"/>
</dbReference>
<dbReference type="InterPro" id="IPR018253">
    <property type="entry name" value="DnaJ_domain_CS"/>
</dbReference>
<dbReference type="AlphaFoldDB" id="A0A813GRG1"/>
<dbReference type="PRINTS" id="PR00625">
    <property type="entry name" value="JDOMAIN"/>
</dbReference>
<dbReference type="CDD" id="cd06257">
    <property type="entry name" value="DnaJ"/>
    <property type="match status" value="1"/>
</dbReference>
<dbReference type="EMBL" id="CAJNNV010028667">
    <property type="protein sequence ID" value="CAE8625424.1"/>
    <property type="molecule type" value="Genomic_DNA"/>
</dbReference>
<dbReference type="GO" id="GO:0005737">
    <property type="term" value="C:cytoplasm"/>
    <property type="evidence" value="ECO:0007669"/>
    <property type="project" value="TreeGrafter"/>
</dbReference>
<proteinExistence type="predicted"/>
<dbReference type="OrthoDB" id="10250354at2759"/>
<keyword evidence="4" id="KW-1185">Reference proteome</keyword>
<dbReference type="PROSITE" id="PS00636">
    <property type="entry name" value="DNAJ_1"/>
    <property type="match status" value="1"/>
</dbReference>
<dbReference type="GO" id="GO:0051082">
    <property type="term" value="F:unfolded protein binding"/>
    <property type="evidence" value="ECO:0007669"/>
    <property type="project" value="TreeGrafter"/>
</dbReference>
<sequence>MDFAAADHYSVLGVPRGASEIEITRAYKASALRHHPDKNQDNKAEAEVSFKRISEAYAVLRDAKKRREYDQSGTRNYVSYEEAEEMWRVFGGNAGNGEASVDGTDREDTKKKAVGLIFILGALVLAPRMLVQLLPGLTVAVVGVALLSKRENAAKWSWPWPQ</sequence>
<comment type="caution">
    <text evidence="3">The sequence shown here is derived from an EMBL/GenBank/DDBJ whole genome shotgun (WGS) entry which is preliminary data.</text>
</comment>
<dbReference type="Gene3D" id="1.10.287.110">
    <property type="entry name" value="DnaJ domain"/>
    <property type="match status" value="1"/>
</dbReference>
<feature type="transmembrane region" description="Helical" evidence="1">
    <location>
        <begin position="116"/>
        <end position="147"/>
    </location>
</feature>
<dbReference type="SMART" id="SM00271">
    <property type="entry name" value="DnaJ"/>
    <property type="match status" value="1"/>
</dbReference>
<evidence type="ECO:0000313" key="3">
    <source>
        <dbReference type="EMBL" id="CAE8625424.1"/>
    </source>
</evidence>
<evidence type="ECO:0000313" key="4">
    <source>
        <dbReference type="Proteomes" id="UP000654075"/>
    </source>
</evidence>
<dbReference type="GO" id="GO:0044183">
    <property type="term" value="F:protein folding chaperone"/>
    <property type="evidence" value="ECO:0007669"/>
    <property type="project" value="TreeGrafter"/>
</dbReference>
<feature type="non-terminal residue" evidence="3">
    <location>
        <position position="162"/>
    </location>
</feature>
<reference evidence="3" key="1">
    <citation type="submission" date="2021-02" db="EMBL/GenBank/DDBJ databases">
        <authorList>
            <person name="Dougan E. K."/>
            <person name="Rhodes N."/>
            <person name="Thang M."/>
            <person name="Chan C."/>
        </authorList>
    </citation>
    <scope>NUCLEOTIDE SEQUENCE</scope>
</reference>
<protein>
    <recommendedName>
        <fullName evidence="2">J domain-containing protein</fullName>
    </recommendedName>
</protein>
<dbReference type="PANTHER" id="PTHR43948:SF10">
    <property type="entry name" value="MRJ, ISOFORM E"/>
    <property type="match status" value="1"/>
</dbReference>